<evidence type="ECO:0000313" key="3">
    <source>
        <dbReference type="Proteomes" id="UP000779507"/>
    </source>
</evidence>
<proteinExistence type="predicted"/>
<feature type="signal peptide" evidence="1">
    <location>
        <begin position="1"/>
        <end position="21"/>
    </location>
</feature>
<evidence type="ECO:0000313" key="2">
    <source>
        <dbReference type="EMBL" id="NRT19240.1"/>
    </source>
</evidence>
<evidence type="ECO:0000256" key="1">
    <source>
        <dbReference type="SAM" id="SignalP"/>
    </source>
</evidence>
<keyword evidence="1" id="KW-0732">Signal</keyword>
<dbReference type="RefSeq" id="WP_173809974.1">
    <property type="nucleotide sequence ID" value="NZ_JABSNP010000008.1"/>
</dbReference>
<evidence type="ECO:0008006" key="4">
    <source>
        <dbReference type="Google" id="ProtNLM"/>
    </source>
</evidence>
<feature type="chain" id="PRO_5046246790" description="CBM-cenC domain-containing protein" evidence="1">
    <location>
        <begin position="22"/>
        <end position="180"/>
    </location>
</feature>
<keyword evidence="3" id="KW-1185">Reference proteome</keyword>
<reference evidence="2 3" key="1">
    <citation type="submission" date="2020-05" db="EMBL/GenBank/DDBJ databases">
        <title>Genomic Encyclopedia of Type Strains, Phase IV (KMG-V): Genome sequencing to study the core and pangenomes of soil and plant-associated prokaryotes.</title>
        <authorList>
            <person name="Whitman W."/>
        </authorList>
    </citation>
    <scope>NUCLEOTIDE SEQUENCE [LARGE SCALE GENOMIC DNA]</scope>
    <source>
        <strain evidence="2 3">9A</strain>
    </source>
</reference>
<gene>
    <name evidence="2" type="ORF">HNP98_002064</name>
</gene>
<dbReference type="Proteomes" id="UP000779507">
    <property type="component" value="Unassembled WGS sequence"/>
</dbReference>
<sequence length="180" mass="19701">MKKLFYPWLALALGACGGQTASTTAGQLATNDFESMDGWMSGATNPSLTKEKAHSGVFSVKIDPAVEYSLGYNNLLGKMSASRLRKIKLHCWVFLPNEKASAVLVTDVQTPGVAKSVLWDGFDLLKEVKAKSALNQWAEVEHTVEIPETAAYTSKMLVYLWRGGSTQPVYLDDLQILQAD</sequence>
<name>A0ABX2FQ11_9BACT</name>
<accession>A0ABX2FQ11</accession>
<comment type="caution">
    <text evidence="2">The sequence shown here is derived from an EMBL/GenBank/DDBJ whole genome shotgun (WGS) entry which is preliminary data.</text>
</comment>
<dbReference type="EMBL" id="JABSNP010000008">
    <property type="protein sequence ID" value="NRT19240.1"/>
    <property type="molecule type" value="Genomic_DNA"/>
</dbReference>
<dbReference type="PROSITE" id="PS51257">
    <property type="entry name" value="PROKAR_LIPOPROTEIN"/>
    <property type="match status" value="1"/>
</dbReference>
<organism evidence="2 3">
    <name type="scientific">Hymenobacter caeli</name>
    <dbReference type="NCBI Taxonomy" id="2735894"/>
    <lineage>
        <taxon>Bacteria</taxon>
        <taxon>Pseudomonadati</taxon>
        <taxon>Bacteroidota</taxon>
        <taxon>Cytophagia</taxon>
        <taxon>Cytophagales</taxon>
        <taxon>Hymenobacteraceae</taxon>
        <taxon>Hymenobacter</taxon>
    </lineage>
</organism>
<dbReference type="Gene3D" id="2.60.120.260">
    <property type="entry name" value="Galactose-binding domain-like"/>
    <property type="match status" value="1"/>
</dbReference>
<protein>
    <recommendedName>
        <fullName evidence="4">CBM-cenC domain-containing protein</fullName>
    </recommendedName>
</protein>